<dbReference type="PANTHER" id="PTHR41913">
    <property type="entry name" value="DUF1684 DOMAIN-CONTAINING PROTEIN"/>
    <property type="match status" value="1"/>
</dbReference>
<gene>
    <name evidence="1" type="ORF">Athai_18150</name>
</gene>
<dbReference type="AlphaFoldDB" id="A0A7R7HVL8"/>
<sequence length="206" mass="22265">MESRTDADTALQLADWRRTVAELYAQVRAAADPVAGHARWRAGRDALFGRHPQSPLAATDPLRGTGLPYWPYDPALRFELPVTPPDAPQRREVDTGADGVTSYELIGSVRLPAPVSGTLAVWWTRQYGGGLFLPVRDGTAGRTSYGAGRYLLDTAKGADLGGSGGSLLLDLNFLYHPSCRYDDSWVCPLAPAENTLAAEIRAGERL</sequence>
<evidence type="ECO:0008006" key="3">
    <source>
        <dbReference type="Google" id="ProtNLM"/>
    </source>
</evidence>
<reference evidence="1 2" key="1">
    <citation type="submission" date="2020-08" db="EMBL/GenBank/DDBJ databases">
        <title>Whole genome shotgun sequence of Actinocatenispora thailandica NBRC 105041.</title>
        <authorList>
            <person name="Komaki H."/>
            <person name="Tamura T."/>
        </authorList>
    </citation>
    <scope>NUCLEOTIDE SEQUENCE [LARGE SCALE GENOMIC DNA]</scope>
    <source>
        <strain evidence="1 2">NBRC 105041</strain>
    </source>
</reference>
<dbReference type="PANTHER" id="PTHR41913:SF1">
    <property type="entry name" value="DUF1684 DOMAIN-CONTAINING PROTEIN"/>
    <property type="match status" value="1"/>
</dbReference>
<name>A0A7R7HVL8_9ACTN</name>
<organism evidence="1 2">
    <name type="scientific">Actinocatenispora thailandica</name>
    <dbReference type="NCBI Taxonomy" id="227318"/>
    <lineage>
        <taxon>Bacteria</taxon>
        <taxon>Bacillati</taxon>
        <taxon>Actinomycetota</taxon>
        <taxon>Actinomycetes</taxon>
        <taxon>Micromonosporales</taxon>
        <taxon>Micromonosporaceae</taxon>
        <taxon>Actinocatenispora</taxon>
    </lineage>
</organism>
<dbReference type="Pfam" id="PF07920">
    <property type="entry name" value="DUF1684"/>
    <property type="match status" value="1"/>
</dbReference>
<evidence type="ECO:0000313" key="2">
    <source>
        <dbReference type="Proteomes" id="UP000611640"/>
    </source>
</evidence>
<dbReference type="EMBL" id="AP023355">
    <property type="protein sequence ID" value="BCJ34312.1"/>
    <property type="molecule type" value="Genomic_DNA"/>
</dbReference>
<dbReference type="InterPro" id="IPR012467">
    <property type="entry name" value="DUF1684"/>
</dbReference>
<keyword evidence="2" id="KW-1185">Reference proteome</keyword>
<evidence type="ECO:0000313" key="1">
    <source>
        <dbReference type="EMBL" id="BCJ34312.1"/>
    </source>
</evidence>
<dbReference type="Proteomes" id="UP000611640">
    <property type="component" value="Chromosome"/>
</dbReference>
<dbReference type="KEGG" id="atl:Athai_18150"/>
<accession>A0A7R7HVL8</accession>
<protein>
    <recommendedName>
        <fullName evidence="3">DUF1684 domain-containing protein</fullName>
    </recommendedName>
</protein>
<proteinExistence type="predicted"/>
<dbReference type="RefSeq" id="WP_203961055.1">
    <property type="nucleotide sequence ID" value="NZ_AP023355.1"/>
</dbReference>